<gene>
    <name evidence="2" type="ORF">RRF57_007542</name>
</gene>
<evidence type="ECO:0000256" key="1">
    <source>
        <dbReference type="SAM" id="MobiDB-lite"/>
    </source>
</evidence>
<protein>
    <submittedName>
        <fullName evidence="2">Uncharacterized protein</fullName>
    </submittedName>
</protein>
<accession>A0AAN7ULA8</accession>
<evidence type="ECO:0000313" key="3">
    <source>
        <dbReference type="Proteomes" id="UP001305414"/>
    </source>
</evidence>
<feature type="region of interest" description="Disordered" evidence="1">
    <location>
        <begin position="9"/>
        <end position="37"/>
    </location>
</feature>
<name>A0AAN7ULA8_9PEZI</name>
<comment type="caution">
    <text evidence="2">The sequence shown here is derived from an EMBL/GenBank/DDBJ whole genome shotgun (WGS) entry which is preliminary data.</text>
</comment>
<sequence>MDVDHIVIGCGRSSPAPLTGHGLAHRSSPEPMESAGAAIDAEEERVDADFASADMSHGQCDGRFKKTRSGVSEGAATQGSEPTY</sequence>
<dbReference type="AlphaFoldDB" id="A0AAN7ULA8"/>
<evidence type="ECO:0000313" key="2">
    <source>
        <dbReference type="EMBL" id="KAK5631828.1"/>
    </source>
</evidence>
<reference evidence="2 3" key="1">
    <citation type="submission" date="2023-10" db="EMBL/GenBank/DDBJ databases">
        <title>Draft genome sequence of Xylaria bambusicola isolate GMP-LS, the root and basal stem rot pathogen of sugarcane in Indonesia.</title>
        <authorList>
            <person name="Selvaraj P."/>
            <person name="Muralishankar V."/>
            <person name="Muruganantham S."/>
            <person name="Sp S."/>
            <person name="Haryani S."/>
            <person name="Lau K.J.X."/>
            <person name="Naqvi N.I."/>
        </authorList>
    </citation>
    <scope>NUCLEOTIDE SEQUENCE [LARGE SCALE GENOMIC DNA]</scope>
    <source>
        <strain evidence="2">GMP-LS</strain>
    </source>
</reference>
<proteinExistence type="predicted"/>
<dbReference type="Proteomes" id="UP001305414">
    <property type="component" value="Unassembled WGS sequence"/>
</dbReference>
<dbReference type="EMBL" id="JAWHQM010000021">
    <property type="protein sequence ID" value="KAK5631828.1"/>
    <property type="molecule type" value="Genomic_DNA"/>
</dbReference>
<organism evidence="2 3">
    <name type="scientific">Xylaria bambusicola</name>
    <dbReference type="NCBI Taxonomy" id="326684"/>
    <lineage>
        <taxon>Eukaryota</taxon>
        <taxon>Fungi</taxon>
        <taxon>Dikarya</taxon>
        <taxon>Ascomycota</taxon>
        <taxon>Pezizomycotina</taxon>
        <taxon>Sordariomycetes</taxon>
        <taxon>Xylariomycetidae</taxon>
        <taxon>Xylariales</taxon>
        <taxon>Xylariaceae</taxon>
        <taxon>Xylaria</taxon>
    </lineage>
</organism>
<feature type="compositionally biased region" description="Polar residues" evidence="1">
    <location>
        <begin position="75"/>
        <end position="84"/>
    </location>
</feature>
<keyword evidence="3" id="KW-1185">Reference proteome</keyword>
<feature type="region of interest" description="Disordered" evidence="1">
    <location>
        <begin position="54"/>
        <end position="84"/>
    </location>
</feature>